<dbReference type="GO" id="GO:0006272">
    <property type="term" value="P:leading strand elongation"/>
    <property type="evidence" value="ECO:0007669"/>
    <property type="project" value="TreeGrafter"/>
</dbReference>
<proteinExistence type="inferred from homology"/>
<dbReference type="OrthoDB" id="534348at2759"/>
<evidence type="ECO:0000313" key="9">
    <source>
        <dbReference type="Proteomes" id="UP000189580"/>
    </source>
</evidence>
<dbReference type="NCBIfam" id="TIGR00590">
    <property type="entry name" value="pcna"/>
    <property type="match status" value="1"/>
</dbReference>
<dbReference type="GO" id="GO:0070914">
    <property type="term" value="P:UV-damage excision repair"/>
    <property type="evidence" value="ECO:0007669"/>
    <property type="project" value="EnsemblFungi"/>
</dbReference>
<dbReference type="GO" id="GO:0000785">
    <property type="term" value="C:chromatin"/>
    <property type="evidence" value="ECO:0007669"/>
    <property type="project" value="EnsemblFungi"/>
</dbReference>
<dbReference type="RefSeq" id="XP_018735288.1">
    <property type="nucleotide sequence ID" value="XM_018877935.1"/>
</dbReference>
<comment type="subcellular location">
    <subcellularLocation>
        <location evidence="1">Nucleus</location>
    </subcellularLocation>
</comment>
<evidence type="ECO:0000256" key="1">
    <source>
        <dbReference type="ARBA" id="ARBA00004123"/>
    </source>
</evidence>
<keyword evidence="3" id="KW-0235">DNA replication</keyword>
<evidence type="ECO:0000259" key="7">
    <source>
        <dbReference type="Pfam" id="PF02747"/>
    </source>
</evidence>
<dbReference type="Pfam" id="PF02747">
    <property type="entry name" value="PCNA_C"/>
    <property type="match status" value="1"/>
</dbReference>
<dbReference type="EMBL" id="CP014501">
    <property type="protein sequence ID" value="ANB12811.1"/>
    <property type="molecule type" value="Genomic_DNA"/>
</dbReference>
<dbReference type="KEGG" id="slb:AWJ20_1083"/>
<dbReference type="AlphaFoldDB" id="A0A167DE24"/>
<dbReference type="GO" id="GO:0043596">
    <property type="term" value="C:nuclear replication fork"/>
    <property type="evidence" value="ECO:0007669"/>
    <property type="project" value="EnsemblFungi"/>
</dbReference>
<accession>A0A167DE24</accession>
<dbReference type="Gene3D" id="3.70.10.10">
    <property type="match status" value="1"/>
</dbReference>
<dbReference type="Proteomes" id="UP000189580">
    <property type="component" value="Chromosome a"/>
</dbReference>
<dbReference type="GO" id="GO:0003677">
    <property type="term" value="F:DNA binding"/>
    <property type="evidence" value="ECO:0007669"/>
    <property type="project" value="UniProtKB-KW"/>
</dbReference>
<organism evidence="8 9">
    <name type="scientific">Sugiyamaella lignohabitans</name>
    <dbReference type="NCBI Taxonomy" id="796027"/>
    <lineage>
        <taxon>Eukaryota</taxon>
        <taxon>Fungi</taxon>
        <taxon>Dikarya</taxon>
        <taxon>Ascomycota</taxon>
        <taxon>Saccharomycotina</taxon>
        <taxon>Dipodascomycetes</taxon>
        <taxon>Dipodascales</taxon>
        <taxon>Trichomonascaceae</taxon>
        <taxon>Sugiyamaella</taxon>
    </lineage>
</organism>
<feature type="domain" description="Proliferating cell nuclear antigen PCNA C-terminal" evidence="7">
    <location>
        <begin position="10"/>
        <end position="135"/>
    </location>
</feature>
<evidence type="ECO:0000256" key="4">
    <source>
        <dbReference type="ARBA" id="ARBA00023125"/>
    </source>
</evidence>
<protein>
    <submittedName>
        <fullName evidence="8">Proliferating cell nuclear antigen</fullName>
    </submittedName>
</protein>
<dbReference type="PANTHER" id="PTHR11352:SF0">
    <property type="entry name" value="PROLIFERATING CELL NUCLEAR ANTIGEN"/>
    <property type="match status" value="1"/>
</dbReference>
<sequence>MDIDQEYLTIPEAEYTASITMPSADLQRICRDFKAISESIKIVADKEGVTFIAEGDLGDGSIHLKPYTDLENKDNSVIINIGEPASLSFNLSYFNNICKASSLSSTVTLDLCDDLPSQIEFKLPNGHLRYYFAPKIGEGEE</sequence>
<evidence type="ECO:0000256" key="3">
    <source>
        <dbReference type="ARBA" id="ARBA00022705"/>
    </source>
</evidence>
<dbReference type="InterPro" id="IPR046938">
    <property type="entry name" value="DNA_clamp_sf"/>
</dbReference>
<dbReference type="InterPro" id="IPR022649">
    <property type="entry name" value="Pr_cel_nuc_antig_C"/>
</dbReference>
<dbReference type="GeneID" id="30032846"/>
<dbReference type="GO" id="GO:1903459">
    <property type="term" value="P:mitotic DNA replication lagging strand elongation"/>
    <property type="evidence" value="ECO:0007669"/>
    <property type="project" value="EnsemblFungi"/>
</dbReference>
<evidence type="ECO:0000256" key="6">
    <source>
        <dbReference type="ARBA" id="ARBA00054163"/>
    </source>
</evidence>
<dbReference type="GO" id="GO:0006275">
    <property type="term" value="P:regulation of DNA replication"/>
    <property type="evidence" value="ECO:0007669"/>
    <property type="project" value="InterPro"/>
</dbReference>
<dbReference type="InterPro" id="IPR000730">
    <property type="entry name" value="Pr_cel_nuc_antig"/>
</dbReference>
<comment type="function">
    <text evidence="6">This protein is an auxiliary protein of DNA polymerase delta and is involved in the control of eukaryotic DNA replication by increasing the polymerase's processibility during elongation of the leading strand. Involved in DNA repair.</text>
</comment>
<dbReference type="GO" id="GO:0005654">
    <property type="term" value="C:nucleoplasm"/>
    <property type="evidence" value="ECO:0007669"/>
    <property type="project" value="EnsemblFungi"/>
</dbReference>
<evidence type="ECO:0000256" key="5">
    <source>
        <dbReference type="ARBA" id="ARBA00023242"/>
    </source>
</evidence>
<keyword evidence="9" id="KW-1185">Reference proteome</keyword>
<dbReference type="GO" id="GO:0070987">
    <property type="term" value="P:error-free translesion synthesis"/>
    <property type="evidence" value="ECO:0007669"/>
    <property type="project" value="EnsemblFungi"/>
</dbReference>
<evidence type="ECO:0000256" key="2">
    <source>
        <dbReference type="ARBA" id="ARBA00010462"/>
    </source>
</evidence>
<dbReference type="PANTHER" id="PTHR11352">
    <property type="entry name" value="PROLIFERATING CELL NUCLEAR ANTIGEN"/>
    <property type="match status" value="1"/>
</dbReference>
<dbReference type="GO" id="GO:0035861">
    <property type="term" value="C:site of double-strand break"/>
    <property type="evidence" value="ECO:0007669"/>
    <property type="project" value="EnsemblFungi"/>
</dbReference>
<keyword evidence="4" id="KW-0238">DNA-binding</keyword>
<name>A0A167DE24_9ASCO</name>
<dbReference type="GO" id="GO:0006298">
    <property type="term" value="P:mismatch repair"/>
    <property type="evidence" value="ECO:0007669"/>
    <property type="project" value="TreeGrafter"/>
</dbReference>
<gene>
    <name evidence="8" type="primary">POL30</name>
    <name evidence="8" type="ORF">AWJ20_1083</name>
</gene>
<dbReference type="GO" id="GO:0043626">
    <property type="term" value="C:PCNA complex"/>
    <property type="evidence" value="ECO:0007669"/>
    <property type="project" value="EnsemblFungi"/>
</dbReference>
<reference evidence="8 9" key="1">
    <citation type="submission" date="2016-02" db="EMBL/GenBank/DDBJ databases">
        <title>Complete genome sequence and transcriptome regulation of the pentose utilising yeast Sugiyamaella lignohabitans.</title>
        <authorList>
            <person name="Bellasio M."/>
            <person name="Peymann A."/>
            <person name="Valli M."/>
            <person name="Sipitzky M."/>
            <person name="Graf A."/>
            <person name="Sauer M."/>
            <person name="Marx H."/>
            <person name="Mattanovich D."/>
        </authorList>
    </citation>
    <scope>NUCLEOTIDE SEQUENCE [LARGE SCALE GENOMIC DNA]</scope>
    <source>
        <strain evidence="8 9">CBS 10342</strain>
    </source>
</reference>
<evidence type="ECO:0000313" key="8">
    <source>
        <dbReference type="EMBL" id="ANB12811.1"/>
    </source>
</evidence>
<keyword evidence="5" id="KW-0539">Nucleus</keyword>
<dbReference type="FunFam" id="3.10.150.10:FF:000006">
    <property type="entry name" value="Proliferating cell nuclear antigen"/>
    <property type="match status" value="1"/>
</dbReference>
<comment type="similarity">
    <text evidence="2">Belongs to the PCNA family.</text>
</comment>
<dbReference type="GO" id="GO:0042276">
    <property type="term" value="P:error-prone translesion synthesis"/>
    <property type="evidence" value="ECO:0007669"/>
    <property type="project" value="EnsemblFungi"/>
</dbReference>
<dbReference type="CDD" id="cd00577">
    <property type="entry name" value="PCNA"/>
    <property type="match status" value="1"/>
</dbReference>
<dbReference type="SUPFAM" id="SSF55979">
    <property type="entry name" value="DNA clamp"/>
    <property type="match status" value="1"/>
</dbReference>
<dbReference type="GO" id="GO:0030337">
    <property type="term" value="F:DNA polymerase processivity factor activity"/>
    <property type="evidence" value="ECO:0007669"/>
    <property type="project" value="EnsemblFungi"/>
</dbReference>